<evidence type="ECO:0000256" key="1">
    <source>
        <dbReference type="ARBA" id="ARBA00022737"/>
    </source>
</evidence>
<dbReference type="InterPro" id="IPR050745">
    <property type="entry name" value="Multifunctional_regulatory"/>
</dbReference>
<evidence type="ECO:0000313" key="5">
    <source>
        <dbReference type="Proteomes" id="UP000078561"/>
    </source>
</evidence>
<dbReference type="EMBL" id="LT553140">
    <property type="protein sequence ID" value="SAM00107.1"/>
    <property type="molecule type" value="Genomic_DNA"/>
</dbReference>
<sequence length="364" mass="40554">MPTLLSQNFSLVVQDRDAKTHPPEESVVTTTLHQEPASEVPPSAPTTTTAIEEVNEQKPIEVTVAMPTISIWTAAEQGDVSTLTQYIQRHPHPADLLNKRDPVSECTLLHLAIVSSHSSDTFATLDCLLRHGANPSARNIDNVQALHTIPLHHGHDKDKTLACMRLVLDHNDGNTQCRDGDGWTPLHYAARFIPSDPWPVMQLLLAHGADLMAKEYSTQRTPLFALFANGDHVHVLHEIYTTTSSSSLALWQQCAEFIDPNTRRSYHASLVLQAVKYRRMNILQWLVTTVPVLDALVDVVTPQELSLATHLCSHDMLPCLQTLAALVATKRAKKPATIEPLVTRLFRFLSRHKKHIQEGERIAV</sequence>
<evidence type="ECO:0000256" key="3">
    <source>
        <dbReference type="PROSITE-ProRule" id="PRU00023"/>
    </source>
</evidence>
<evidence type="ECO:0000313" key="4">
    <source>
        <dbReference type="EMBL" id="SAM00107.1"/>
    </source>
</evidence>
<gene>
    <name evidence="4" type="primary">ABSGL_05782.1 scaffold 7482</name>
</gene>
<proteinExistence type="predicted"/>
<reference evidence="4" key="1">
    <citation type="submission" date="2016-04" db="EMBL/GenBank/DDBJ databases">
        <authorList>
            <person name="Evans L.H."/>
            <person name="Alamgir A."/>
            <person name="Owens N."/>
            <person name="Weber N.D."/>
            <person name="Virtaneva K."/>
            <person name="Barbian K."/>
            <person name="Babar A."/>
            <person name="Rosenke K."/>
        </authorList>
    </citation>
    <scope>NUCLEOTIDE SEQUENCE [LARGE SCALE GENOMIC DNA]</scope>
    <source>
        <strain evidence="4">CBS 101.48</strain>
    </source>
</reference>
<keyword evidence="2 3" id="KW-0040">ANK repeat</keyword>
<dbReference type="PANTHER" id="PTHR24189">
    <property type="entry name" value="MYOTROPHIN"/>
    <property type="match status" value="1"/>
</dbReference>
<dbReference type="SUPFAM" id="SSF48403">
    <property type="entry name" value="Ankyrin repeat"/>
    <property type="match status" value="1"/>
</dbReference>
<organism evidence="4">
    <name type="scientific">Absidia glauca</name>
    <name type="common">Pin mould</name>
    <dbReference type="NCBI Taxonomy" id="4829"/>
    <lineage>
        <taxon>Eukaryota</taxon>
        <taxon>Fungi</taxon>
        <taxon>Fungi incertae sedis</taxon>
        <taxon>Mucoromycota</taxon>
        <taxon>Mucoromycotina</taxon>
        <taxon>Mucoromycetes</taxon>
        <taxon>Mucorales</taxon>
        <taxon>Cunninghamellaceae</taxon>
        <taxon>Absidia</taxon>
    </lineage>
</organism>
<evidence type="ECO:0000256" key="2">
    <source>
        <dbReference type="ARBA" id="ARBA00023043"/>
    </source>
</evidence>
<dbReference type="InterPro" id="IPR002110">
    <property type="entry name" value="Ankyrin_rpt"/>
</dbReference>
<keyword evidence="5" id="KW-1185">Reference proteome</keyword>
<dbReference type="PROSITE" id="PS50088">
    <property type="entry name" value="ANK_REPEAT"/>
    <property type="match status" value="1"/>
</dbReference>
<dbReference type="Proteomes" id="UP000078561">
    <property type="component" value="Unassembled WGS sequence"/>
</dbReference>
<name>A0A168N9R7_ABSGL</name>
<protein>
    <submittedName>
        <fullName evidence="4">Uncharacterized protein</fullName>
    </submittedName>
</protein>
<dbReference type="SMART" id="SM00248">
    <property type="entry name" value="ANK"/>
    <property type="match status" value="3"/>
</dbReference>
<feature type="repeat" description="ANK" evidence="3">
    <location>
        <begin position="181"/>
        <end position="216"/>
    </location>
</feature>
<dbReference type="InterPro" id="IPR036770">
    <property type="entry name" value="Ankyrin_rpt-contain_sf"/>
</dbReference>
<keyword evidence="1" id="KW-0677">Repeat</keyword>
<dbReference type="Gene3D" id="1.25.40.20">
    <property type="entry name" value="Ankyrin repeat-containing domain"/>
    <property type="match status" value="1"/>
</dbReference>
<dbReference type="InParanoid" id="A0A168N9R7"/>
<dbReference type="PROSITE" id="PS50297">
    <property type="entry name" value="ANK_REP_REGION"/>
    <property type="match status" value="1"/>
</dbReference>
<dbReference type="OrthoDB" id="194358at2759"/>
<dbReference type="OMA" id="LMAKEYS"/>
<dbReference type="STRING" id="4829.A0A168N9R7"/>
<accession>A0A168N9R7</accession>
<dbReference type="AlphaFoldDB" id="A0A168N9R7"/>
<dbReference type="Pfam" id="PF12796">
    <property type="entry name" value="Ank_2"/>
    <property type="match status" value="1"/>
</dbReference>